<evidence type="ECO:0000313" key="2">
    <source>
        <dbReference type="Proteomes" id="UP000225416"/>
    </source>
</evidence>
<name>A0A1J0GPB8_9CAUD</name>
<sequence length="147" mass="16153">MSTTPNERECNMDIIADIKGRTAYSLAVDADTLSPDSDTSVGADFLRSVRDSVIERVEWLVENDELSLVEAAEEVRDGDALGEIADGAPSVYTHRAWSEFLDLGGYNEDLEPHEISGDNLNQVPGIALYHIAYRLASHLLEEIADSE</sequence>
<evidence type="ECO:0000313" key="1">
    <source>
        <dbReference type="EMBL" id="APC43312.1"/>
    </source>
</evidence>
<evidence type="ECO:0008006" key="3">
    <source>
        <dbReference type="Google" id="ProtNLM"/>
    </source>
</evidence>
<protein>
    <recommendedName>
        <fullName evidence="3">OCR-like antirestriction protein</fullName>
    </recommendedName>
</protein>
<organism evidence="1 2">
    <name type="scientific">Streptomyces phage Joe</name>
    <dbReference type="NCBI Taxonomy" id="1913034"/>
    <lineage>
        <taxon>Viruses</taxon>
        <taxon>Duplodnaviria</taxon>
        <taxon>Heunggongvirae</taxon>
        <taxon>Uroviricota</taxon>
        <taxon>Caudoviricetes</taxon>
        <taxon>Arquatrovirinae</taxon>
        <taxon>Camvirus</taxon>
        <taxon>Camvirus joe</taxon>
    </lineage>
</organism>
<dbReference type="EMBL" id="KX815338">
    <property type="protein sequence ID" value="APC43312.1"/>
    <property type="molecule type" value="Genomic_DNA"/>
</dbReference>
<reference evidence="1 2" key="1">
    <citation type="submission" date="2016-09" db="EMBL/GenBank/DDBJ databases">
        <title>DNA sequence of the Streptomyces Phage Joe and characterization of phiJoe genome integration and excision.</title>
        <authorList>
            <person name="Fogg P.C.M."/>
            <person name="Haley J.A."/>
            <person name="Margaret S.C.M."/>
        </authorList>
    </citation>
    <scope>NUCLEOTIDE SEQUENCE [LARGE SCALE GENOMIC DNA]</scope>
</reference>
<gene>
    <name evidence="1" type="ORF">Joe_72</name>
</gene>
<keyword evidence="2" id="KW-1185">Reference proteome</keyword>
<dbReference type="Proteomes" id="UP000225416">
    <property type="component" value="Segment"/>
</dbReference>
<accession>A0A1J0GPB8</accession>
<proteinExistence type="predicted"/>